<dbReference type="Gene3D" id="1.10.150.240">
    <property type="entry name" value="Putative phosphatase, domain 2"/>
    <property type="match status" value="1"/>
</dbReference>
<reference evidence="6" key="2">
    <citation type="submission" date="2023-07" db="EMBL/GenBank/DDBJ databases">
        <title>Ancylobacter moscoviensis sp. nov., facultatively methylotrophic bacteria from activated sludge and the reclassification of Starkeya novella (Starkey 1934) Kelly et al. 2000 as Ancylobacter novellus comb. nov., Starkeya koreensis Im et al. 2006 as Ancylobacter koreensis comb.nov., Angulomicrobium tetraedrale Vasil'eva et al. 1986 as Ancylobacter tetraedralis comb. nov., Angulomicrobium amanitiforme Fritz et al. 2004 as Ancylobacter amanitiformis comb. nov. and Methylorhabdus multivorans Doronina et al. 1996 as Ancylobacter multivorans comb. nov. and emended description of the genus Ancylobacter.</title>
        <authorList>
            <person name="Doronina N."/>
            <person name="Chemodurova A."/>
            <person name="Grouzdev D."/>
            <person name="Koziaeva V."/>
            <person name="Shi W."/>
            <person name="Wu L."/>
            <person name="Kaparullina E."/>
        </authorList>
    </citation>
    <scope>NUCLEOTIDE SEQUENCE [LARGE SCALE GENOMIC DNA]</scope>
    <source>
        <strain evidence="6">Jip08</strain>
    </source>
</reference>
<comment type="caution">
    <text evidence="5">The sequence shown here is derived from an EMBL/GenBank/DDBJ whole genome shotgun (WGS) entry which is preliminary data.</text>
</comment>
<dbReference type="InterPro" id="IPR023198">
    <property type="entry name" value="PGP-like_dom2"/>
</dbReference>
<keyword evidence="6" id="KW-1185">Reference proteome</keyword>
<comment type="pathway">
    <text evidence="2">Organic acid metabolism; glycolate biosynthesis; glycolate from 2-phosphoglycolate: step 1/1.</text>
</comment>
<dbReference type="Pfam" id="PF00702">
    <property type="entry name" value="Hydrolase"/>
    <property type="match status" value="1"/>
</dbReference>
<organism evidence="5 6">
    <name type="scientific">Ancylobacter koreensis</name>
    <dbReference type="NCBI Taxonomy" id="266121"/>
    <lineage>
        <taxon>Bacteria</taxon>
        <taxon>Pseudomonadati</taxon>
        <taxon>Pseudomonadota</taxon>
        <taxon>Alphaproteobacteria</taxon>
        <taxon>Hyphomicrobiales</taxon>
        <taxon>Xanthobacteraceae</taxon>
        <taxon>Ancylobacter</taxon>
    </lineage>
</organism>
<dbReference type="PRINTS" id="PR00413">
    <property type="entry name" value="HADHALOGNASE"/>
</dbReference>
<accession>A0ABT0DKD6</accession>
<dbReference type="PANTHER" id="PTHR43434:SF1">
    <property type="entry name" value="PHOSPHOGLYCOLATE PHOSPHATASE"/>
    <property type="match status" value="1"/>
</dbReference>
<dbReference type="EMBL" id="JALKCG010000001">
    <property type="protein sequence ID" value="MCK0207751.1"/>
    <property type="molecule type" value="Genomic_DNA"/>
</dbReference>
<dbReference type="SUPFAM" id="SSF56784">
    <property type="entry name" value="HAD-like"/>
    <property type="match status" value="1"/>
</dbReference>
<dbReference type="SFLD" id="SFLDG01129">
    <property type="entry name" value="C1.5:_HAD__Beta-PGM__Phosphata"/>
    <property type="match status" value="1"/>
</dbReference>
<dbReference type="InterPro" id="IPR050155">
    <property type="entry name" value="HAD-like_hydrolase_sf"/>
</dbReference>
<evidence type="ECO:0000313" key="5">
    <source>
        <dbReference type="EMBL" id="MCK0207751.1"/>
    </source>
</evidence>
<proteinExistence type="inferred from homology"/>
<dbReference type="InterPro" id="IPR006439">
    <property type="entry name" value="HAD-SF_hydro_IA"/>
</dbReference>
<name>A0ABT0DKD6_9HYPH</name>
<gene>
    <name evidence="5" type="ORF">MWN33_06845</name>
</gene>
<comment type="catalytic activity">
    <reaction evidence="1">
        <text>2-phosphoglycolate + H2O = glycolate + phosphate</text>
        <dbReference type="Rhea" id="RHEA:14369"/>
        <dbReference type="ChEBI" id="CHEBI:15377"/>
        <dbReference type="ChEBI" id="CHEBI:29805"/>
        <dbReference type="ChEBI" id="CHEBI:43474"/>
        <dbReference type="ChEBI" id="CHEBI:58033"/>
        <dbReference type="EC" id="3.1.3.18"/>
    </reaction>
</comment>
<evidence type="ECO:0000256" key="1">
    <source>
        <dbReference type="ARBA" id="ARBA00000830"/>
    </source>
</evidence>
<dbReference type="CDD" id="cd07505">
    <property type="entry name" value="HAD_BPGM-like"/>
    <property type="match status" value="1"/>
</dbReference>
<evidence type="ECO:0000256" key="2">
    <source>
        <dbReference type="ARBA" id="ARBA00004818"/>
    </source>
</evidence>
<protein>
    <recommendedName>
        <fullName evidence="4">phosphoglycolate phosphatase</fullName>
        <ecNumber evidence="4">3.1.3.18</ecNumber>
    </recommendedName>
</protein>
<dbReference type="Proteomes" id="UP001202867">
    <property type="component" value="Unassembled WGS sequence"/>
</dbReference>
<evidence type="ECO:0000256" key="4">
    <source>
        <dbReference type="ARBA" id="ARBA00013078"/>
    </source>
</evidence>
<dbReference type="EC" id="3.1.3.18" evidence="4"/>
<dbReference type="InterPro" id="IPR036412">
    <property type="entry name" value="HAD-like_sf"/>
</dbReference>
<reference evidence="5 6" key="1">
    <citation type="submission" date="2022-04" db="EMBL/GenBank/DDBJ databases">
        <authorList>
            <person name="Grouzdev D.S."/>
            <person name="Pantiukh K.S."/>
            <person name="Krutkina M.S."/>
        </authorList>
    </citation>
    <scope>NUCLEOTIDE SEQUENCE [LARGE SCALE GENOMIC DNA]</scope>
    <source>
        <strain evidence="5 6">Jip08</strain>
    </source>
</reference>
<evidence type="ECO:0000313" key="6">
    <source>
        <dbReference type="Proteomes" id="UP001202867"/>
    </source>
</evidence>
<dbReference type="RefSeq" id="WP_247199676.1">
    <property type="nucleotide sequence ID" value="NZ_JALKCG010000001.1"/>
</dbReference>
<sequence>MNAMAGTLRAVAWDIDGTLVDSEPLHHRALLAACRALGSDVSDLPDQAFRGIHMHDVWKQISPRLSAEVEEAEWIARINAHYVENRAALVSLPQAVATIRALERLGVAQACVSNSSRSVVDANIDALGIADALSFSLSLDDVVRGKPDPEPYLSACRRFGLAPAQVVAVEDSLSGVLSARAAGLHVVGYLPSGGGFGEADLVIDRLDEVIALFAS</sequence>
<dbReference type="NCBIfam" id="TIGR01509">
    <property type="entry name" value="HAD-SF-IA-v3"/>
    <property type="match status" value="1"/>
</dbReference>
<dbReference type="PANTHER" id="PTHR43434">
    <property type="entry name" value="PHOSPHOGLYCOLATE PHOSPHATASE"/>
    <property type="match status" value="1"/>
</dbReference>
<dbReference type="InterPro" id="IPR023214">
    <property type="entry name" value="HAD_sf"/>
</dbReference>
<dbReference type="Gene3D" id="3.40.50.1000">
    <property type="entry name" value="HAD superfamily/HAD-like"/>
    <property type="match status" value="1"/>
</dbReference>
<evidence type="ECO:0000256" key="3">
    <source>
        <dbReference type="ARBA" id="ARBA00006171"/>
    </source>
</evidence>
<dbReference type="SFLD" id="SFLDS00003">
    <property type="entry name" value="Haloacid_Dehalogenase"/>
    <property type="match status" value="1"/>
</dbReference>
<comment type="similarity">
    <text evidence="3">Belongs to the HAD-like hydrolase superfamily. CbbY/CbbZ/Gph/YieH family.</text>
</comment>